<comment type="caution">
    <text evidence="3">The sequence shown here is derived from an EMBL/GenBank/DDBJ whole genome shotgun (WGS) entry which is preliminary data.</text>
</comment>
<name>A0A8T1V7S6_9STRA</name>
<gene>
    <name evidence="3" type="ORF">PHYPSEUDO_012224</name>
</gene>
<dbReference type="PANTHER" id="PTHR31827:SF1">
    <property type="entry name" value="EMB|CAB89363.1"/>
    <property type="match status" value="1"/>
</dbReference>
<dbReference type="Pfam" id="PF24906">
    <property type="entry name" value="Zf_WRKY19"/>
    <property type="match status" value="3"/>
</dbReference>
<evidence type="ECO:0000256" key="1">
    <source>
        <dbReference type="SAM" id="MobiDB-lite"/>
    </source>
</evidence>
<feature type="domain" description="WRKY19-like zinc finger" evidence="2">
    <location>
        <begin position="305"/>
        <end position="328"/>
    </location>
</feature>
<organism evidence="3 4">
    <name type="scientific">Phytophthora pseudosyringae</name>
    <dbReference type="NCBI Taxonomy" id="221518"/>
    <lineage>
        <taxon>Eukaryota</taxon>
        <taxon>Sar</taxon>
        <taxon>Stramenopiles</taxon>
        <taxon>Oomycota</taxon>
        <taxon>Peronosporomycetes</taxon>
        <taxon>Peronosporales</taxon>
        <taxon>Peronosporaceae</taxon>
        <taxon>Phytophthora</taxon>
    </lineage>
</organism>
<feature type="region of interest" description="Disordered" evidence="1">
    <location>
        <begin position="1"/>
        <end position="20"/>
    </location>
</feature>
<keyword evidence="4" id="KW-1185">Reference proteome</keyword>
<feature type="domain" description="WRKY19-like zinc finger" evidence="2">
    <location>
        <begin position="284"/>
        <end position="304"/>
    </location>
</feature>
<reference evidence="3" key="1">
    <citation type="submission" date="2021-02" db="EMBL/GenBank/DDBJ databases">
        <authorList>
            <person name="Palmer J.M."/>
        </authorList>
    </citation>
    <scope>NUCLEOTIDE SEQUENCE</scope>
    <source>
        <strain evidence="3">SCRP734</strain>
    </source>
</reference>
<dbReference type="OrthoDB" id="71706at2759"/>
<evidence type="ECO:0000313" key="4">
    <source>
        <dbReference type="Proteomes" id="UP000694044"/>
    </source>
</evidence>
<dbReference type="EMBL" id="JAGDFM010000580">
    <property type="protein sequence ID" value="KAG7377081.1"/>
    <property type="molecule type" value="Genomic_DNA"/>
</dbReference>
<dbReference type="PANTHER" id="PTHR31827">
    <property type="entry name" value="EMB|CAB89363.1"/>
    <property type="match status" value="1"/>
</dbReference>
<feature type="region of interest" description="Disordered" evidence="1">
    <location>
        <begin position="145"/>
        <end position="165"/>
    </location>
</feature>
<dbReference type="InterPro" id="IPR056866">
    <property type="entry name" value="Znf_WRKY19"/>
</dbReference>
<accession>A0A8T1V7S6</accession>
<protein>
    <recommendedName>
        <fullName evidence="2">WRKY19-like zinc finger domain-containing protein</fullName>
    </recommendedName>
</protein>
<dbReference type="AlphaFoldDB" id="A0A8T1V7S6"/>
<proteinExistence type="predicted"/>
<evidence type="ECO:0000313" key="3">
    <source>
        <dbReference type="EMBL" id="KAG7377081.1"/>
    </source>
</evidence>
<evidence type="ECO:0000259" key="2">
    <source>
        <dbReference type="Pfam" id="PF24906"/>
    </source>
</evidence>
<feature type="domain" description="WRKY19-like zinc finger" evidence="2">
    <location>
        <begin position="250"/>
        <end position="271"/>
    </location>
</feature>
<dbReference type="Proteomes" id="UP000694044">
    <property type="component" value="Unassembled WGS sequence"/>
</dbReference>
<sequence length="371" mass="40938">MLVGGNQDPGQRRSTHSAKDLQNVTAAPNWDWSHKNASRVVTDCWMFGPLQEPQSKEWHADRPRLSQPRIGGARIVCFAEIEYARVQQRCRYIGAHFYDPRTRDSGIVLAAGALGPLTERRPILRRAARNAPEMEVELHGAKHGVVSDDRQTPGGHEPGQTAANDDEYKFGLPFILDVPVRRRGARQSALTETFAVGLLRDTGKTTANTPDLKPAAELTKAEKKRRRACKHEGCHNYIVHKGLCCRHGGGKKCSLEGCNTSAKHRGLCWKHAPLSGIPGGSVVCKQDGCDKKAKARGVCWAHGGGTKCRKVECSKVAVSNGCCWAHGGGKRCGYGGCGKPAYERTSNFCEDHYEQLRHADYFEVYAQHFWV</sequence>